<organism evidence="3 4">
    <name type="scientific">Musicola paradisiaca (strain Ech703)</name>
    <name type="common">Dickeya paradisiaca</name>
    <name type="synonym">Dickeya dadantii</name>
    <dbReference type="NCBI Taxonomy" id="579405"/>
    <lineage>
        <taxon>Bacteria</taxon>
        <taxon>Pseudomonadati</taxon>
        <taxon>Pseudomonadota</taxon>
        <taxon>Gammaproteobacteria</taxon>
        <taxon>Enterobacterales</taxon>
        <taxon>Pectobacteriaceae</taxon>
        <taxon>Musicola</taxon>
    </lineage>
</organism>
<dbReference type="InterPro" id="IPR007712">
    <property type="entry name" value="RelE/ParE_toxin"/>
</dbReference>
<dbReference type="EMBL" id="CP001654">
    <property type="protein sequence ID" value="ACS84120.1"/>
    <property type="molecule type" value="Genomic_DNA"/>
</dbReference>
<dbReference type="KEGG" id="dda:Dd703_0304"/>
<keyword evidence="1" id="KW-1277">Toxin-antitoxin system</keyword>
<evidence type="ECO:0000256" key="1">
    <source>
        <dbReference type="ARBA" id="ARBA00022649"/>
    </source>
</evidence>
<sequence>MDYQVVYATQAQEQLARLYDYIARAATPKTALSYTEGLVDYCESLSQFPHRGSQRDDILPGLRVTNYRKRTIVAFVVEEVSMVVSVVGIWHGGQDYERDLLPAENDWAGV</sequence>
<evidence type="ECO:0000313" key="2">
    <source>
        <dbReference type="EMBL" id="ACS84120.1"/>
    </source>
</evidence>
<name>C6C5Z3_MUSP7</name>
<accession>C6C5Z3</accession>
<dbReference type="Pfam" id="PF05016">
    <property type="entry name" value="ParE_toxin"/>
    <property type="match status" value="1"/>
</dbReference>
<evidence type="ECO:0000313" key="4">
    <source>
        <dbReference type="Proteomes" id="UP000002734"/>
    </source>
</evidence>
<reference evidence="3 4" key="1">
    <citation type="submission" date="2009-06" db="EMBL/GenBank/DDBJ databases">
        <title>Complete sequence of Dickeya dadantii Ech703.</title>
        <authorList>
            <consortium name="US DOE Joint Genome Institute"/>
            <person name="Lucas S."/>
            <person name="Copeland A."/>
            <person name="Lapidus A."/>
            <person name="Glavina del Rio T."/>
            <person name="Dalin E."/>
            <person name="Tice H."/>
            <person name="Bruce D."/>
            <person name="Goodwin L."/>
            <person name="Pitluck S."/>
            <person name="Chertkov O."/>
            <person name="Brettin T."/>
            <person name="Detter J.C."/>
            <person name="Han C."/>
            <person name="Larimer F."/>
            <person name="Land M."/>
            <person name="Hauser L."/>
            <person name="Kyrpides N."/>
            <person name="Mikhailova N."/>
            <person name="Balakrishnan V."/>
            <person name="Glasner J."/>
            <person name="Perna N.T."/>
        </authorList>
    </citation>
    <scope>NUCLEOTIDE SEQUENCE [LARGE SCALE GENOMIC DNA]</scope>
    <source>
        <strain evidence="3 4">Ech703</strain>
    </source>
</reference>
<dbReference type="RefSeq" id="WP_012763943.1">
    <property type="nucleotide sequence ID" value="NC_012880.1"/>
</dbReference>
<dbReference type="AlphaFoldDB" id="C6C5Z3"/>
<protein>
    <submittedName>
        <fullName evidence="3">Plasmid stabilization system</fullName>
    </submittedName>
</protein>
<keyword evidence="4" id="KW-1185">Reference proteome</keyword>
<dbReference type="KEGG" id="dda:Dd703_1994"/>
<dbReference type="EMBL" id="CP001654">
    <property type="protein sequence ID" value="ACS85784.1"/>
    <property type="molecule type" value="Genomic_DNA"/>
</dbReference>
<dbReference type="Proteomes" id="UP000002734">
    <property type="component" value="Chromosome"/>
</dbReference>
<evidence type="ECO:0000313" key="3">
    <source>
        <dbReference type="EMBL" id="ACS85784.1"/>
    </source>
</evidence>
<dbReference type="InterPro" id="IPR035093">
    <property type="entry name" value="RelE/ParE_toxin_dom_sf"/>
</dbReference>
<dbReference type="STRING" id="579405.Dd703_0304"/>
<dbReference type="eggNOG" id="COG3668">
    <property type="taxonomic scope" value="Bacteria"/>
</dbReference>
<dbReference type="Gene3D" id="3.30.2310.20">
    <property type="entry name" value="RelE-like"/>
    <property type="match status" value="1"/>
</dbReference>
<dbReference type="HOGENOM" id="CLU_147162_10_0_6"/>
<proteinExistence type="predicted"/>
<gene>
    <name evidence="2" type="ordered locus">Dd703_0304</name>
    <name evidence="3" type="ordered locus">Dd703_1994</name>
</gene>